<dbReference type="RefSeq" id="XP_056501829.1">
    <property type="nucleotide sequence ID" value="XM_056642417.1"/>
</dbReference>
<feature type="compositionally biased region" description="Basic residues" evidence="1">
    <location>
        <begin position="92"/>
        <end position="103"/>
    </location>
</feature>
<dbReference type="EMBL" id="JAPQKT010000003">
    <property type="protein sequence ID" value="KAJ5234329.1"/>
    <property type="molecule type" value="Genomic_DNA"/>
</dbReference>
<keyword evidence="3" id="KW-1185">Reference proteome</keyword>
<dbReference type="OrthoDB" id="4329446at2759"/>
<sequence length="441" mass="50104">MPPSRRTRKRKQQDEPKHPEEEQPHKQRSREKAKRPSNNEVMLAGTKLTKGLGTFKASPSAQSISSAANRNRVLDLDVSYVGKIKVPPKPPKPPRHRRWKHRGREPLEDPTQLPDDWTESEPDGPNDYDAQIERCEERIKDNIMVSRFQEKLEALKEDKAQKDFWIDSEPFGLTWPVIQRLRVLKDIEEDLSKEDPYDQLLTLTDIMKLEWNDGLVTYWVKDRQLCQPRPFNWDEVDQLKEKYAQGTSFWIEGGTAPTPMPLNLSVGSTPDRYLMHYIGCQFRIPGEPVTSTISVMDDTGASICALYEADIKNLMHPRPRVIPPEMVIGRIGIRTSNGGITPPVVRLEVNLLSDSNVLVPWTPIQAIVFRGRYNGQNSNRLLGPTLRYMAFTATAPDNTGRLYMSNDRNGLLSSLPDPDITLAAVPDQKVLPHPPGVPAFP</sequence>
<reference evidence="2" key="2">
    <citation type="journal article" date="2023" name="IMA Fungus">
        <title>Comparative genomic study of the Penicillium genus elucidates a diverse pangenome and 15 lateral gene transfer events.</title>
        <authorList>
            <person name="Petersen C."/>
            <person name="Sorensen T."/>
            <person name="Nielsen M.R."/>
            <person name="Sondergaard T.E."/>
            <person name="Sorensen J.L."/>
            <person name="Fitzpatrick D.A."/>
            <person name="Frisvad J.C."/>
            <person name="Nielsen K.L."/>
        </authorList>
    </citation>
    <scope>NUCLEOTIDE SEQUENCE</scope>
    <source>
        <strain evidence="2">IBT 23319</strain>
    </source>
</reference>
<dbReference type="Proteomes" id="UP001147733">
    <property type="component" value="Unassembled WGS sequence"/>
</dbReference>
<gene>
    <name evidence="2" type="ORF">N7469_003497</name>
</gene>
<evidence type="ECO:0000313" key="2">
    <source>
        <dbReference type="EMBL" id="KAJ5234329.1"/>
    </source>
</evidence>
<comment type="caution">
    <text evidence="2">The sequence shown here is derived from an EMBL/GenBank/DDBJ whole genome shotgun (WGS) entry which is preliminary data.</text>
</comment>
<feature type="region of interest" description="Disordered" evidence="1">
    <location>
        <begin position="1"/>
        <end position="127"/>
    </location>
</feature>
<dbReference type="GeneID" id="81381584"/>
<protein>
    <submittedName>
        <fullName evidence="2">Uncharacterized protein</fullName>
    </submittedName>
</protein>
<reference evidence="2" key="1">
    <citation type="submission" date="2022-11" db="EMBL/GenBank/DDBJ databases">
        <authorList>
            <person name="Petersen C."/>
        </authorList>
    </citation>
    <scope>NUCLEOTIDE SEQUENCE</scope>
    <source>
        <strain evidence="2">IBT 23319</strain>
    </source>
</reference>
<evidence type="ECO:0000256" key="1">
    <source>
        <dbReference type="SAM" id="MobiDB-lite"/>
    </source>
</evidence>
<feature type="compositionally biased region" description="Basic and acidic residues" evidence="1">
    <location>
        <begin position="12"/>
        <end position="25"/>
    </location>
</feature>
<proteinExistence type="predicted"/>
<name>A0A9W9P2U9_PENCI</name>
<feature type="compositionally biased region" description="Low complexity" evidence="1">
    <location>
        <begin position="57"/>
        <end position="68"/>
    </location>
</feature>
<feature type="compositionally biased region" description="Acidic residues" evidence="1">
    <location>
        <begin position="116"/>
        <end position="126"/>
    </location>
</feature>
<organism evidence="2 3">
    <name type="scientific">Penicillium citrinum</name>
    <dbReference type="NCBI Taxonomy" id="5077"/>
    <lineage>
        <taxon>Eukaryota</taxon>
        <taxon>Fungi</taxon>
        <taxon>Dikarya</taxon>
        <taxon>Ascomycota</taxon>
        <taxon>Pezizomycotina</taxon>
        <taxon>Eurotiomycetes</taxon>
        <taxon>Eurotiomycetidae</taxon>
        <taxon>Eurotiales</taxon>
        <taxon>Aspergillaceae</taxon>
        <taxon>Penicillium</taxon>
    </lineage>
</organism>
<feature type="compositionally biased region" description="Basic residues" evidence="1">
    <location>
        <begin position="26"/>
        <end position="35"/>
    </location>
</feature>
<dbReference type="AlphaFoldDB" id="A0A9W9P2U9"/>
<accession>A0A9W9P2U9</accession>
<evidence type="ECO:0000313" key="3">
    <source>
        <dbReference type="Proteomes" id="UP001147733"/>
    </source>
</evidence>
<feature type="compositionally biased region" description="Basic residues" evidence="1">
    <location>
        <begin position="1"/>
        <end position="11"/>
    </location>
</feature>